<feature type="compositionally biased region" description="Basic and acidic residues" evidence="1">
    <location>
        <begin position="177"/>
        <end position="187"/>
    </location>
</feature>
<evidence type="ECO:0000256" key="1">
    <source>
        <dbReference type="SAM" id="MobiDB-lite"/>
    </source>
</evidence>
<feature type="region of interest" description="Disordered" evidence="1">
    <location>
        <begin position="126"/>
        <end position="151"/>
    </location>
</feature>
<feature type="compositionally biased region" description="Low complexity" evidence="1">
    <location>
        <begin position="1"/>
        <end position="32"/>
    </location>
</feature>
<dbReference type="Proteomes" id="UP001556367">
    <property type="component" value="Unassembled WGS sequence"/>
</dbReference>
<evidence type="ECO:0000313" key="3">
    <source>
        <dbReference type="EMBL" id="KAL0959877.1"/>
    </source>
</evidence>
<evidence type="ECO:0000256" key="2">
    <source>
        <dbReference type="SAM" id="Phobius"/>
    </source>
</evidence>
<organism evidence="3 4">
    <name type="scientific">Hohenbuehelia grisea</name>
    <dbReference type="NCBI Taxonomy" id="104357"/>
    <lineage>
        <taxon>Eukaryota</taxon>
        <taxon>Fungi</taxon>
        <taxon>Dikarya</taxon>
        <taxon>Basidiomycota</taxon>
        <taxon>Agaricomycotina</taxon>
        <taxon>Agaricomycetes</taxon>
        <taxon>Agaricomycetidae</taxon>
        <taxon>Agaricales</taxon>
        <taxon>Pleurotineae</taxon>
        <taxon>Pleurotaceae</taxon>
        <taxon>Hohenbuehelia</taxon>
    </lineage>
</organism>
<feature type="region of interest" description="Disordered" evidence="1">
    <location>
        <begin position="1"/>
        <end position="35"/>
    </location>
</feature>
<protein>
    <submittedName>
        <fullName evidence="3">Uncharacterized protein</fullName>
    </submittedName>
</protein>
<evidence type="ECO:0000313" key="4">
    <source>
        <dbReference type="Proteomes" id="UP001556367"/>
    </source>
</evidence>
<proteinExistence type="predicted"/>
<keyword evidence="2" id="KW-0472">Membrane</keyword>
<feature type="compositionally biased region" description="Polar residues" evidence="1">
    <location>
        <begin position="130"/>
        <end position="141"/>
    </location>
</feature>
<feature type="region of interest" description="Disordered" evidence="1">
    <location>
        <begin position="170"/>
        <end position="198"/>
    </location>
</feature>
<feature type="transmembrane region" description="Helical" evidence="2">
    <location>
        <begin position="45"/>
        <end position="65"/>
    </location>
</feature>
<gene>
    <name evidence="3" type="ORF">HGRIS_011546</name>
</gene>
<sequence length="250" mass="26665">MSSSLFLPDVSSSFPSSTSSAVPTASTSAAASNNPGSGMQRGASYFFGFLITFIALLLIFVGCGVGTRRRFARRRALLFGGPDFDWAGLGSPGVEKEPPVFHDSWFVKGGEDWDTMLPVSTVAIRPLSPDSKQSGVDPTTGAQAPPPPPAQSLLARARHRIAPPRLFGLMHSSASSRDPESNREVEPKTPPIQAPASATPNMLEVTVMIAMPISPAAKQAAMQLPPDEKPLDEYAFGISRVDWKGKDWIS</sequence>
<comment type="caution">
    <text evidence="3">The sequence shown here is derived from an EMBL/GenBank/DDBJ whole genome shotgun (WGS) entry which is preliminary data.</text>
</comment>
<name>A0ABR3JVM7_9AGAR</name>
<keyword evidence="4" id="KW-1185">Reference proteome</keyword>
<reference evidence="4" key="1">
    <citation type="submission" date="2024-06" db="EMBL/GenBank/DDBJ databases">
        <title>Multi-omics analyses provide insights into the biosynthesis of the anticancer antibiotic pleurotin in Hohenbuehelia grisea.</title>
        <authorList>
            <person name="Weaver J.A."/>
            <person name="Alberti F."/>
        </authorList>
    </citation>
    <scope>NUCLEOTIDE SEQUENCE [LARGE SCALE GENOMIC DNA]</scope>
    <source>
        <strain evidence="4">T-177</strain>
    </source>
</reference>
<keyword evidence="2" id="KW-1133">Transmembrane helix</keyword>
<dbReference type="EMBL" id="JASNQZ010000002">
    <property type="protein sequence ID" value="KAL0959877.1"/>
    <property type="molecule type" value="Genomic_DNA"/>
</dbReference>
<keyword evidence="2" id="KW-0812">Transmembrane</keyword>
<accession>A0ABR3JVM7</accession>